<sequence length="145" mass="15640">MKGAKSLICTNKKCDKTEVTGVPEYIAKVSVYDNSEQAVFVILGEAGRDLTGKHASALVANYFETNESEGVDGVVPVPQALLETIGQTRRFIVKVSDHNLTGKIQSITVTKVLPPEQPQHPIEDAANEMIEDSCGGEALEEVKRG</sequence>
<gene>
    <name evidence="1" type="ORF">ERUC_LOCUS1835</name>
</gene>
<keyword evidence="2" id="KW-1185">Reference proteome</keyword>
<name>A0ABC8IZE2_ERUVS</name>
<dbReference type="AlphaFoldDB" id="A0ABC8IZE2"/>
<dbReference type="InterPro" id="IPR012340">
    <property type="entry name" value="NA-bd_OB-fold"/>
</dbReference>
<evidence type="ECO:0000313" key="1">
    <source>
        <dbReference type="EMBL" id="CAH8295140.1"/>
    </source>
</evidence>
<dbReference type="Gene3D" id="2.40.50.140">
    <property type="entry name" value="Nucleic acid-binding proteins"/>
    <property type="match status" value="1"/>
</dbReference>
<dbReference type="PANTHER" id="PTHR23273">
    <property type="entry name" value="REPLICATION FACTOR A 1, RFA1"/>
    <property type="match status" value="1"/>
</dbReference>
<dbReference type="Proteomes" id="UP001642260">
    <property type="component" value="Unassembled WGS sequence"/>
</dbReference>
<organism evidence="1 2">
    <name type="scientific">Eruca vesicaria subsp. sativa</name>
    <name type="common">Garden rocket</name>
    <name type="synonym">Eruca sativa</name>
    <dbReference type="NCBI Taxonomy" id="29727"/>
    <lineage>
        <taxon>Eukaryota</taxon>
        <taxon>Viridiplantae</taxon>
        <taxon>Streptophyta</taxon>
        <taxon>Embryophyta</taxon>
        <taxon>Tracheophyta</taxon>
        <taxon>Spermatophyta</taxon>
        <taxon>Magnoliopsida</taxon>
        <taxon>eudicotyledons</taxon>
        <taxon>Gunneridae</taxon>
        <taxon>Pentapetalae</taxon>
        <taxon>rosids</taxon>
        <taxon>malvids</taxon>
        <taxon>Brassicales</taxon>
        <taxon>Brassicaceae</taxon>
        <taxon>Brassiceae</taxon>
        <taxon>Eruca</taxon>
    </lineage>
</organism>
<accession>A0ABC8IZE2</accession>
<dbReference type="EMBL" id="CAKOAT010049599">
    <property type="protein sequence ID" value="CAH8295140.1"/>
    <property type="molecule type" value="Genomic_DNA"/>
</dbReference>
<protein>
    <submittedName>
        <fullName evidence="1">Uncharacterized protein</fullName>
    </submittedName>
</protein>
<dbReference type="PANTHER" id="PTHR23273:SF162">
    <property type="entry name" value="REPLICATION FACTOR A C-TERMINAL DOMAIN-CONTAINING PROTEIN"/>
    <property type="match status" value="1"/>
</dbReference>
<comment type="caution">
    <text evidence="1">The sequence shown here is derived from an EMBL/GenBank/DDBJ whole genome shotgun (WGS) entry which is preliminary data.</text>
</comment>
<proteinExistence type="predicted"/>
<dbReference type="SUPFAM" id="SSF50249">
    <property type="entry name" value="Nucleic acid-binding proteins"/>
    <property type="match status" value="1"/>
</dbReference>
<evidence type="ECO:0000313" key="2">
    <source>
        <dbReference type="Proteomes" id="UP001642260"/>
    </source>
</evidence>
<reference evidence="1 2" key="1">
    <citation type="submission" date="2022-03" db="EMBL/GenBank/DDBJ databases">
        <authorList>
            <person name="Macdonald S."/>
            <person name="Ahmed S."/>
            <person name="Newling K."/>
        </authorList>
    </citation>
    <scope>NUCLEOTIDE SEQUENCE [LARGE SCALE GENOMIC DNA]</scope>
</reference>